<evidence type="ECO:0000256" key="2">
    <source>
        <dbReference type="ARBA" id="ARBA00008943"/>
    </source>
</evidence>
<dbReference type="InterPro" id="IPR046985">
    <property type="entry name" value="IP5"/>
</dbReference>
<dbReference type="PROSITE" id="PS50275">
    <property type="entry name" value="SAC"/>
    <property type="match status" value="1"/>
</dbReference>
<dbReference type="KEGG" id="osn:115218354"/>
<dbReference type="GO" id="GO:0003676">
    <property type="term" value="F:nucleic acid binding"/>
    <property type="evidence" value="ECO:0007669"/>
    <property type="project" value="InterPro"/>
</dbReference>
<dbReference type="Proteomes" id="UP000515154">
    <property type="component" value="Linkage group LG13"/>
</dbReference>
<reference evidence="9" key="1">
    <citation type="submission" date="2025-08" db="UniProtKB">
        <authorList>
            <consortium name="RefSeq"/>
        </authorList>
    </citation>
    <scope>IDENTIFICATION</scope>
</reference>
<dbReference type="GO" id="GO:0098793">
    <property type="term" value="C:presynapse"/>
    <property type="evidence" value="ECO:0007669"/>
    <property type="project" value="GOC"/>
</dbReference>
<feature type="compositionally biased region" description="Pro residues" evidence="6">
    <location>
        <begin position="1068"/>
        <end position="1079"/>
    </location>
</feature>
<dbReference type="InterPro" id="IPR012677">
    <property type="entry name" value="Nucleotide-bd_a/b_plait_sf"/>
</dbReference>
<evidence type="ECO:0000256" key="4">
    <source>
        <dbReference type="ARBA" id="ARBA00013044"/>
    </source>
</evidence>
<keyword evidence="8" id="KW-1185">Reference proteome</keyword>
<dbReference type="PANTHER" id="PTHR11200:SF257">
    <property type="entry name" value="PHOSPHOINOSITIDE 5-PHOSPHATASE"/>
    <property type="match status" value="1"/>
</dbReference>
<evidence type="ECO:0000256" key="1">
    <source>
        <dbReference type="ARBA" id="ARBA00001786"/>
    </source>
</evidence>
<feature type="compositionally biased region" description="Pro residues" evidence="6">
    <location>
        <begin position="1351"/>
        <end position="1382"/>
    </location>
</feature>
<dbReference type="SUPFAM" id="SSF56219">
    <property type="entry name" value="DNase I-like"/>
    <property type="match status" value="1"/>
</dbReference>
<accession>A0A6P7T0N8</accession>
<dbReference type="GO" id="GO:0048488">
    <property type="term" value="P:synaptic vesicle endocytosis"/>
    <property type="evidence" value="ECO:0007669"/>
    <property type="project" value="TreeGrafter"/>
</dbReference>
<dbReference type="GO" id="GO:0004439">
    <property type="term" value="F:phosphatidylinositol-4,5-bisphosphate 5-phosphatase activity"/>
    <property type="evidence" value="ECO:0007669"/>
    <property type="project" value="UniProtKB-EC"/>
</dbReference>
<keyword evidence="5" id="KW-0378">Hydrolase</keyword>
<dbReference type="InterPro" id="IPR000300">
    <property type="entry name" value="IPPc"/>
</dbReference>
<comment type="similarity">
    <text evidence="3">In the central section; belongs to the inositol 1,4,5-trisphosphate 5-phosphatase family.</text>
</comment>
<dbReference type="EC" id="3.1.3.36" evidence="4"/>
<evidence type="ECO:0000259" key="7">
    <source>
        <dbReference type="PROSITE" id="PS50275"/>
    </source>
</evidence>
<evidence type="ECO:0000256" key="6">
    <source>
        <dbReference type="SAM" id="MobiDB-lite"/>
    </source>
</evidence>
<dbReference type="RefSeq" id="XP_029643975.1">
    <property type="nucleotide sequence ID" value="XM_029788115.2"/>
</dbReference>
<proteinExistence type="inferred from homology"/>
<dbReference type="SMART" id="SM00128">
    <property type="entry name" value="IPPc"/>
    <property type="match status" value="1"/>
</dbReference>
<dbReference type="Pfam" id="PF08952">
    <property type="entry name" value="DUF1866"/>
    <property type="match status" value="1"/>
</dbReference>
<feature type="compositionally biased region" description="Low complexity" evidence="6">
    <location>
        <begin position="1297"/>
        <end position="1308"/>
    </location>
</feature>
<comment type="catalytic activity">
    <reaction evidence="1">
        <text>a 1,2-diacyl-sn-glycero-3-phospho-(1D-myo-inositol-4,5-bisphosphate) + H2O = a 1,2-diacyl-sn-glycero-3-phospho-(1D-myo-inositol 4-phosphate) + phosphate</text>
        <dbReference type="Rhea" id="RHEA:22764"/>
        <dbReference type="ChEBI" id="CHEBI:15377"/>
        <dbReference type="ChEBI" id="CHEBI:43474"/>
        <dbReference type="ChEBI" id="CHEBI:58178"/>
        <dbReference type="ChEBI" id="CHEBI:58456"/>
        <dbReference type="EC" id="3.1.3.36"/>
    </reaction>
</comment>
<feature type="region of interest" description="Disordered" evidence="6">
    <location>
        <begin position="1267"/>
        <end position="1382"/>
    </location>
</feature>
<dbReference type="GO" id="GO:0046856">
    <property type="term" value="P:phosphatidylinositol dephosphorylation"/>
    <property type="evidence" value="ECO:0007669"/>
    <property type="project" value="InterPro"/>
</dbReference>
<name>A0A6P7T0N8_9MOLL</name>
<dbReference type="Pfam" id="PF22669">
    <property type="entry name" value="Exo_endo_phos2"/>
    <property type="match status" value="1"/>
</dbReference>
<dbReference type="InterPro" id="IPR036691">
    <property type="entry name" value="Endo/exonu/phosph_ase_sf"/>
</dbReference>
<dbReference type="InterPro" id="IPR035979">
    <property type="entry name" value="RBD_domain_sf"/>
</dbReference>
<feature type="compositionally biased region" description="Low complexity" evidence="6">
    <location>
        <begin position="1329"/>
        <end position="1342"/>
    </location>
</feature>
<feature type="region of interest" description="Disordered" evidence="6">
    <location>
        <begin position="1168"/>
        <end position="1204"/>
    </location>
</feature>
<feature type="compositionally biased region" description="Polar residues" evidence="6">
    <location>
        <begin position="1168"/>
        <end position="1191"/>
    </location>
</feature>
<feature type="compositionally biased region" description="Basic and acidic residues" evidence="6">
    <location>
        <begin position="1032"/>
        <end position="1043"/>
    </location>
</feature>
<organism evidence="8 9">
    <name type="scientific">Octopus sinensis</name>
    <name type="common">East Asian common octopus</name>
    <dbReference type="NCBI Taxonomy" id="2607531"/>
    <lineage>
        <taxon>Eukaryota</taxon>
        <taxon>Metazoa</taxon>
        <taxon>Spiralia</taxon>
        <taxon>Lophotrochozoa</taxon>
        <taxon>Mollusca</taxon>
        <taxon>Cephalopoda</taxon>
        <taxon>Coleoidea</taxon>
        <taxon>Octopodiformes</taxon>
        <taxon>Octopoda</taxon>
        <taxon>Incirrata</taxon>
        <taxon>Octopodidae</taxon>
        <taxon>Octopus</taxon>
    </lineage>
</organism>
<dbReference type="Gene3D" id="3.30.70.330">
    <property type="match status" value="1"/>
</dbReference>
<dbReference type="InterPro" id="IPR002013">
    <property type="entry name" value="SAC_dom"/>
</dbReference>
<evidence type="ECO:0000256" key="5">
    <source>
        <dbReference type="ARBA" id="ARBA00022801"/>
    </source>
</evidence>
<dbReference type="PANTHER" id="PTHR11200">
    <property type="entry name" value="INOSITOL 5-PHOSPHATASE"/>
    <property type="match status" value="1"/>
</dbReference>
<dbReference type="InterPro" id="IPR015047">
    <property type="entry name" value="SYNJ1/2_RRM"/>
</dbReference>
<protein>
    <recommendedName>
        <fullName evidence="4">phosphoinositide 5-phosphatase</fullName>
        <ecNumber evidence="4">3.1.3.36</ecNumber>
    </recommendedName>
</protein>
<feature type="domain" description="SAC" evidence="7">
    <location>
        <begin position="119"/>
        <end position="442"/>
    </location>
</feature>
<gene>
    <name evidence="9" type="primary">LOC115218354</name>
</gene>
<comment type="similarity">
    <text evidence="2">Belongs to the synaptojanin family.</text>
</comment>
<evidence type="ECO:0000256" key="3">
    <source>
        <dbReference type="ARBA" id="ARBA00009678"/>
    </source>
</evidence>
<dbReference type="Pfam" id="PF02383">
    <property type="entry name" value="Syja_N"/>
    <property type="match status" value="1"/>
</dbReference>
<dbReference type="Gene3D" id="3.60.10.10">
    <property type="entry name" value="Endonuclease/exonuclease/phosphatase"/>
    <property type="match status" value="1"/>
</dbReference>
<feature type="compositionally biased region" description="Low complexity" evidence="6">
    <location>
        <begin position="1008"/>
        <end position="1026"/>
    </location>
</feature>
<sequence length="1382" mass="154804">MSLSKGYRVYRKPDPPYSVLLENRSRTDELLMFESHAVAVLSAEESLAIKKNYTKAFDGYGCLGVLQIKSGETNSLYLGIVTSCVSVNKIMESEVFRITATNFIPLQSHNAEEEKINEMRKLLSSGTFYFSWSTTNYIWDLSLCAQRQFQQCDTDNRFFWNKRLHVHLDRFGVNCTEWLLKIISGGVEIRTIYAGDKQAKACLISRLSCERAGTRFNVRGTNDDGHVANFVETEQVIFLEDQISSFIQVRGSVPLFWEQPGIQVGSHKIRLSRGYEACAPAFDRHLNTLKLLYGKQVIVNLLGSKEGEYMLSQAFQNHHKNSTHKDDVPHIVFDYHAECRGGNLSNLQKLMKVSEEHLNNLNFFHCSSDRIIRQQLGTIRTNCVDCLDRTNSVQRLYGLYILKRQMEALGFGGKIQMVSRFEEVFKQIWTENGDHISRIYAGTGAMGGGRSKYSDAARSATRTIQNNFLDSNKQEAMDVFVMGSTLTGELKERAKALLTSRCLHAPEGILREMVARHREYTKLEKLRVCCGTWNVNGGTHFRSIAFKKEKLTDWLLDAHTCCRNLFPDSLDQNADFSYPADIFAIGFEEIVDLNASNIVRASTENSREWQNEIQKTISREYKYIPLATIQLVGVCLILFIRPHLAPLISDIAIESVKTGLGGATGNKGAVGVRFLLNATSFCFLCAHFAAGQSQVNERNNDFHEIMKRVSLQGKPIGSHDYIFWVGDFNYRIDLPKDDVKELVRNQNWTALHAADQLKIQMDANNVFRGFQEGETNFAPTYKYDNFSDDYDTSEKCRVPAWTDRILWRKRKFLTKSGVEDPYFVPVKQLLYSRVELRTSDHRPVIALFDIDYQKVDEEKKNTVIKDVIATHGPPDGTIIISSETIDMFAETLVDQIISLFSECGEILLVRFVKNTLWLVYKDGKSCLKALDYDRKMMEGHILKAKLKNPNWNTTLWREIEMCYANAEALYKPVISNLLGDDFHTEFLLEGNVDFDVVEPQDLILSVPSLPTWSRSSTPSSDRVSPVASDDSFSDKPTRPDHPPARPPLPIAISKSNATDGVSQKRAPPQRPGKPPPRPSSGPFKPKPKEPNKTENIVPISSSKISSISSPVNVQHHCHATDASSAEKMLNNLMSNQTTTTGVIGQQPSKSSTKRGFSRLILSHILSSKSGATATQTSISRSQTTGCLQTYNAPDDKSDTNEASHLNRPYSASVENLTMMSSTNQIEQQTNDMLQKMTLDSSTNSTPLAPMSQNSSTNIMDAMVPEVVPKPSDISFPTPPPVPVRRDLTVNKPSQPSNDVGQDNNGNGNAKTLSDDFKTCPLQPPPPLPTATLNPVTTSSTTSQVKVQNTKPDPPPIPSRPPSSLPPVPARVLPPPPPIPPRR</sequence>
<evidence type="ECO:0000313" key="8">
    <source>
        <dbReference type="Proteomes" id="UP000515154"/>
    </source>
</evidence>
<dbReference type="SMART" id="SM01165">
    <property type="entry name" value="DUF1866"/>
    <property type="match status" value="1"/>
</dbReference>
<feature type="region of interest" description="Disordered" evidence="6">
    <location>
        <begin position="1008"/>
        <end position="1097"/>
    </location>
</feature>
<evidence type="ECO:0000313" key="9">
    <source>
        <dbReference type="RefSeq" id="XP_029643975.1"/>
    </source>
</evidence>
<dbReference type="SUPFAM" id="SSF54928">
    <property type="entry name" value="RNA-binding domain, RBD"/>
    <property type="match status" value="1"/>
</dbReference>